<sequence length="523" mass="57915">MGGHEGHQGPEEEAPYERPQKKARLDQELRDLLKLQSSAASGAMAKAVVRCALELCRLRSSPGSTEDLLAVHRYLLRSFQELQPGSVRLERRWLQRTTESLKHIFSSWTSSEEIKQTLETILCQDLPESETQLLELRWRVCVLQAAVVKVPMVLAMLRWPTDFREGPELFPSALTLTALTWWQAIFLVASQHLVFREEALKRFTSFCVQHGKVGRDAVRRPLLIRLAALAASHGLLDDARRLLTRLSRRSTSTQSALLGRLRRLVTAQPPAGPKGPKKAGVSLLERADHALSQLKAAVFGGSPMEDVTQDLEHLACHPLVSNASRAAFRCWMLLSQMVCDGTNLAEVPESLSSACKEASSFASARLLDLRPFGAKAALEVLPLPRCLFGVYRDLQVKVSASCRPSSMPGPELLRIEGEPAIENAGARRRHAEAVHEAWHSSRIVAVCDGEASISWEVLRRFPSHIREAESDPPLTFCSQRLLRASSVEVSLLSSLGIVLAIGKVEVSVTWTSRWCHPLVSPAT</sequence>
<protein>
    <submittedName>
        <fullName evidence="2">Uncharacterized protein</fullName>
    </submittedName>
</protein>
<keyword evidence="3" id="KW-1185">Reference proteome</keyword>
<gene>
    <name evidence="2" type="ORF">CCMP2556_LOCUS27282</name>
</gene>
<evidence type="ECO:0000313" key="3">
    <source>
        <dbReference type="Proteomes" id="UP001642484"/>
    </source>
</evidence>
<name>A0ABP0MSX7_9DINO</name>
<comment type="caution">
    <text evidence="2">The sequence shown here is derived from an EMBL/GenBank/DDBJ whole genome shotgun (WGS) entry which is preliminary data.</text>
</comment>
<proteinExistence type="predicted"/>
<evidence type="ECO:0000256" key="1">
    <source>
        <dbReference type="SAM" id="MobiDB-lite"/>
    </source>
</evidence>
<organism evidence="2 3">
    <name type="scientific">Durusdinium trenchii</name>
    <dbReference type="NCBI Taxonomy" id="1381693"/>
    <lineage>
        <taxon>Eukaryota</taxon>
        <taxon>Sar</taxon>
        <taxon>Alveolata</taxon>
        <taxon>Dinophyceae</taxon>
        <taxon>Suessiales</taxon>
        <taxon>Symbiodiniaceae</taxon>
        <taxon>Durusdinium</taxon>
    </lineage>
</organism>
<evidence type="ECO:0000313" key="2">
    <source>
        <dbReference type="EMBL" id="CAK9054598.1"/>
    </source>
</evidence>
<accession>A0ABP0MSX7</accession>
<dbReference type="Proteomes" id="UP001642484">
    <property type="component" value="Unassembled WGS sequence"/>
</dbReference>
<feature type="region of interest" description="Disordered" evidence="1">
    <location>
        <begin position="1"/>
        <end position="21"/>
    </location>
</feature>
<reference evidence="2 3" key="1">
    <citation type="submission" date="2024-02" db="EMBL/GenBank/DDBJ databases">
        <authorList>
            <person name="Chen Y."/>
            <person name="Shah S."/>
            <person name="Dougan E. K."/>
            <person name="Thang M."/>
            <person name="Chan C."/>
        </authorList>
    </citation>
    <scope>NUCLEOTIDE SEQUENCE [LARGE SCALE GENOMIC DNA]</scope>
</reference>
<dbReference type="EMBL" id="CAXAMN010019557">
    <property type="protein sequence ID" value="CAK9054598.1"/>
    <property type="molecule type" value="Genomic_DNA"/>
</dbReference>